<keyword evidence="3" id="KW-1185">Reference proteome</keyword>
<comment type="caution">
    <text evidence="2">The sequence shown here is derived from an EMBL/GenBank/DDBJ whole genome shotgun (WGS) entry which is preliminary data.</text>
</comment>
<name>A0A4R6E1D6_SCAGO</name>
<evidence type="ECO:0000256" key="1">
    <source>
        <dbReference type="SAM" id="Phobius"/>
    </source>
</evidence>
<keyword evidence="1" id="KW-1133">Transmembrane helix</keyword>
<feature type="transmembrane region" description="Helical" evidence="1">
    <location>
        <begin position="45"/>
        <end position="66"/>
    </location>
</feature>
<evidence type="ECO:0000313" key="2">
    <source>
        <dbReference type="EMBL" id="TDN51493.1"/>
    </source>
</evidence>
<organism evidence="2 3">
    <name type="scientific">Scandinavium goeteborgense</name>
    <dbReference type="NCBI Taxonomy" id="1851514"/>
    <lineage>
        <taxon>Bacteria</taxon>
        <taxon>Pseudomonadati</taxon>
        <taxon>Pseudomonadota</taxon>
        <taxon>Gammaproteobacteria</taxon>
        <taxon>Enterobacterales</taxon>
        <taxon>Enterobacteriaceae</taxon>
        <taxon>Scandinavium</taxon>
    </lineage>
</organism>
<evidence type="ECO:0000313" key="3">
    <source>
        <dbReference type="Proteomes" id="UP000295530"/>
    </source>
</evidence>
<dbReference type="EMBL" id="SNVX01000018">
    <property type="protein sequence ID" value="TDN51493.1"/>
    <property type="molecule type" value="Genomic_DNA"/>
</dbReference>
<dbReference type="Proteomes" id="UP000295530">
    <property type="component" value="Unassembled WGS sequence"/>
</dbReference>
<accession>A0A4R6E1D6</accession>
<keyword evidence="1" id="KW-0472">Membrane</keyword>
<keyword evidence="1" id="KW-0812">Transmembrane</keyword>
<proteinExistence type="predicted"/>
<protein>
    <submittedName>
        <fullName evidence="2">Uncharacterized protein</fullName>
    </submittedName>
</protein>
<dbReference type="AlphaFoldDB" id="A0A4R6E1D6"/>
<reference evidence="2 3" key="1">
    <citation type="submission" date="2019-03" db="EMBL/GenBank/DDBJ databases">
        <title>Genomic analyses of the natural microbiome of Caenorhabditis elegans.</title>
        <authorList>
            <person name="Samuel B."/>
        </authorList>
    </citation>
    <scope>NUCLEOTIDE SEQUENCE [LARGE SCALE GENOMIC DNA]</scope>
    <source>
        <strain evidence="2 3">BIGb0156</strain>
    </source>
</reference>
<sequence>MFLRFRFDYCPQCGARTPLTSKKCQGCGANDPFGVFLARQQRQIVWFYLVLVLLFTDAVFQYVGIIDLNLLSSVFSRF</sequence>
<gene>
    <name evidence="2" type="ORF">EC847_11822</name>
</gene>